<gene>
    <name evidence="3" type="ORF">ALEPTO_LOCUS2</name>
</gene>
<dbReference type="OrthoDB" id="6513042at2759"/>
<dbReference type="InterPro" id="IPR047187">
    <property type="entry name" value="SF1_C_Upf1"/>
</dbReference>
<name>A0A9N8V2G4_9GLOM</name>
<keyword evidence="4" id="KW-1185">Reference proteome</keyword>
<comment type="caution">
    <text evidence="3">The sequence shown here is derived from an EMBL/GenBank/DDBJ whole genome shotgun (WGS) entry which is preliminary data.</text>
</comment>
<dbReference type="PANTHER" id="PTHR10887">
    <property type="entry name" value="DNA2/NAM7 HELICASE FAMILY"/>
    <property type="match status" value="1"/>
</dbReference>
<dbReference type="PANTHER" id="PTHR10887:SF530">
    <property type="entry name" value="SUPERFAMILY I DNA HELICASES"/>
    <property type="match status" value="1"/>
</dbReference>
<dbReference type="EMBL" id="CAJVPS010000001">
    <property type="protein sequence ID" value="CAG8437264.1"/>
    <property type="molecule type" value="Genomic_DNA"/>
</dbReference>
<dbReference type="SUPFAM" id="SSF52540">
    <property type="entry name" value="P-loop containing nucleoside triphosphate hydrolases"/>
    <property type="match status" value="1"/>
</dbReference>
<dbReference type="Pfam" id="PF13087">
    <property type="entry name" value="AAA_12"/>
    <property type="match status" value="1"/>
</dbReference>
<protein>
    <submittedName>
        <fullName evidence="3">6931_t:CDS:1</fullName>
    </submittedName>
</protein>
<feature type="compositionally biased region" description="Basic and acidic residues" evidence="1">
    <location>
        <begin position="405"/>
        <end position="420"/>
    </location>
</feature>
<dbReference type="InterPro" id="IPR045055">
    <property type="entry name" value="DNA2/NAM7-like"/>
</dbReference>
<dbReference type="Gene3D" id="3.40.50.300">
    <property type="entry name" value="P-loop containing nucleotide triphosphate hydrolases"/>
    <property type="match status" value="2"/>
</dbReference>
<accession>A0A9N8V2G4</accession>
<sequence>MLVVCEKNAALQVIVNNLNSIELGSYFIKINELNQVPEISRHISSVLEENKKNTVETISSLTNLEDPLFDYLIFDEASQMPLEKSVPLFTRAKKLIVIEEEEAEWIIEENQTKEEKEHLKEIDESEINLEISDLGKGSSLVNGCWINQQNLVEAKAVLKLLKSLSVDKEIGIITFNTKQRDLLEDIIEKQKKKVNNLFVRNLEEVQGDERDIIIFSVGYGPNEEGKFIHNFGPLNREGGEKRLNVAITRAREKVIVVTSILPSQLSVESAKNSDTSQINLKVLLDSVYKAEDLIRKFVRKHLEKPETIPKTSKLWMNKPDIRTQFKAAGKEPYYKRAKDGVIDEVAGFRIEVNKLKQQKEKNDKEYWRARAEETRLTSADNIVKGGPVESELPSGLDLDLDEDGGSEHEHEVPGDGEKVPRPGGGNCPEGFCGNTDKATG</sequence>
<dbReference type="CDD" id="cd18808">
    <property type="entry name" value="SF1_C_Upf1"/>
    <property type="match status" value="1"/>
</dbReference>
<organism evidence="3 4">
    <name type="scientific">Ambispora leptoticha</name>
    <dbReference type="NCBI Taxonomy" id="144679"/>
    <lineage>
        <taxon>Eukaryota</taxon>
        <taxon>Fungi</taxon>
        <taxon>Fungi incertae sedis</taxon>
        <taxon>Mucoromycota</taxon>
        <taxon>Glomeromycotina</taxon>
        <taxon>Glomeromycetes</taxon>
        <taxon>Archaeosporales</taxon>
        <taxon>Ambisporaceae</taxon>
        <taxon>Ambispora</taxon>
    </lineage>
</organism>
<evidence type="ECO:0000259" key="2">
    <source>
        <dbReference type="Pfam" id="PF13087"/>
    </source>
</evidence>
<dbReference type="Proteomes" id="UP000789508">
    <property type="component" value="Unassembled WGS sequence"/>
</dbReference>
<reference evidence="3" key="1">
    <citation type="submission" date="2021-06" db="EMBL/GenBank/DDBJ databases">
        <authorList>
            <person name="Kallberg Y."/>
            <person name="Tangrot J."/>
            <person name="Rosling A."/>
        </authorList>
    </citation>
    <scope>NUCLEOTIDE SEQUENCE</scope>
    <source>
        <strain evidence="3">FL130A</strain>
    </source>
</reference>
<evidence type="ECO:0000256" key="1">
    <source>
        <dbReference type="SAM" id="MobiDB-lite"/>
    </source>
</evidence>
<dbReference type="AlphaFoldDB" id="A0A9N8V2G4"/>
<proteinExistence type="predicted"/>
<evidence type="ECO:0000313" key="3">
    <source>
        <dbReference type="EMBL" id="CAG8437264.1"/>
    </source>
</evidence>
<feature type="domain" description="DNA2/NAM7 helicase-like C-terminal" evidence="2">
    <location>
        <begin position="143"/>
        <end position="258"/>
    </location>
</feature>
<evidence type="ECO:0000313" key="4">
    <source>
        <dbReference type="Proteomes" id="UP000789508"/>
    </source>
</evidence>
<dbReference type="InterPro" id="IPR041679">
    <property type="entry name" value="DNA2/NAM7-like_C"/>
</dbReference>
<dbReference type="InterPro" id="IPR027417">
    <property type="entry name" value="P-loop_NTPase"/>
</dbReference>
<feature type="region of interest" description="Disordered" evidence="1">
    <location>
        <begin position="378"/>
        <end position="440"/>
    </location>
</feature>